<dbReference type="Proteomes" id="UP000239209">
    <property type="component" value="Unassembled WGS sequence"/>
</dbReference>
<proteinExistence type="predicted"/>
<dbReference type="EMBL" id="PVZG01000012">
    <property type="protein sequence ID" value="PRY25782.1"/>
    <property type="molecule type" value="Genomic_DNA"/>
</dbReference>
<dbReference type="AlphaFoldDB" id="A0A2T0RXC3"/>
<feature type="domain" description="Carrier" evidence="1">
    <location>
        <begin position="27"/>
        <end position="70"/>
    </location>
</feature>
<dbReference type="Gene3D" id="1.10.1200.10">
    <property type="entry name" value="ACP-like"/>
    <property type="match status" value="1"/>
</dbReference>
<comment type="caution">
    <text evidence="2">The sequence shown here is derived from an EMBL/GenBank/DDBJ whole genome shotgun (WGS) entry which is preliminary data.</text>
</comment>
<gene>
    <name evidence="2" type="ORF">CLV70_112148</name>
</gene>
<organism evidence="2 3">
    <name type="scientific">Pseudosporangium ferrugineum</name>
    <dbReference type="NCBI Taxonomy" id="439699"/>
    <lineage>
        <taxon>Bacteria</taxon>
        <taxon>Bacillati</taxon>
        <taxon>Actinomycetota</taxon>
        <taxon>Actinomycetes</taxon>
        <taxon>Micromonosporales</taxon>
        <taxon>Micromonosporaceae</taxon>
        <taxon>Pseudosporangium</taxon>
    </lineage>
</organism>
<reference evidence="2 3" key="1">
    <citation type="submission" date="2018-03" db="EMBL/GenBank/DDBJ databases">
        <title>Genomic Encyclopedia of Archaeal and Bacterial Type Strains, Phase II (KMG-II): from individual species to whole genera.</title>
        <authorList>
            <person name="Goeker M."/>
        </authorList>
    </citation>
    <scope>NUCLEOTIDE SEQUENCE [LARGE SCALE GENOMIC DNA]</scope>
    <source>
        <strain evidence="2 3">DSM 45348</strain>
    </source>
</reference>
<dbReference type="InterPro" id="IPR036736">
    <property type="entry name" value="ACP-like_sf"/>
</dbReference>
<evidence type="ECO:0000259" key="1">
    <source>
        <dbReference type="Pfam" id="PF00550"/>
    </source>
</evidence>
<dbReference type="SUPFAM" id="SSF47336">
    <property type="entry name" value="ACP-like"/>
    <property type="match status" value="1"/>
</dbReference>
<name>A0A2T0RXC3_9ACTN</name>
<keyword evidence="3" id="KW-1185">Reference proteome</keyword>
<accession>A0A2T0RXC3</accession>
<protein>
    <submittedName>
        <fullName evidence="2">Minimal PKS acyl carrier protein</fullName>
    </submittedName>
</protein>
<dbReference type="InterPro" id="IPR009081">
    <property type="entry name" value="PP-bd_ACP"/>
</dbReference>
<dbReference type="OrthoDB" id="6978112at2"/>
<evidence type="ECO:0000313" key="3">
    <source>
        <dbReference type="Proteomes" id="UP000239209"/>
    </source>
</evidence>
<dbReference type="Pfam" id="PF00550">
    <property type="entry name" value="PP-binding"/>
    <property type="match status" value="1"/>
</dbReference>
<evidence type="ECO:0000313" key="2">
    <source>
        <dbReference type="EMBL" id="PRY25782.1"/>
    </source>
</evidence>
<sequence length="81" mass="8648">MSNVLSDQTVIDLLIAVGASPAVTTGDFDSTFEDLDLDSLARAEFAARVKQHSGVEVEDAVHDDSTPNSIRRLVFASLAEV</sequence>
<dbReference type="RefSeq" id="WP_146164144.1">
    <property type="nucleotide sequence ID" value="NZ_PVZG01000012.1"/>
</dbReference>